<dbReference type="EMBL" id="CP093547">
    <property type="protein sequence ID" value="UNP27990.1"/>
    <property type="molecule type" value="Genomic_DNA"/>
</dbReference>
<keyword evidence="3" id="KW-1185">Reference proteome</keyword>
<feature type="chain" id="PRO_5046997118" description="NADH:ubiquinone oxidoreductase intermediate-associated protein 30 domain-containing protein" evidence="1">
    <location>
        <begin position="35"/>
        <end position="151"/>
    </location>
</feature>
<evidence type="ECO:0000256" key="1">
    <source>
        <dbReference type="SAM" id="SignalP"/>
    </source>
</evidence>
<proteinExistence type="predicted"/>
<accession>A0ABY3X8R3</accession>
<evidence type="ECO:0000313" key="3">
    <source>
        <dbReference type="Proteomes" id="UP000829194"/>
    </source>
</evidence>
<protein>
    <recommendedName>
        <fullName evidence="4">NADH:ubiquinone oxidoreductase intermediate-associated protein 30 domain-containing protein</fullName>
    </recommendedName>
</protein>
<evidence type="ECO:0008006" key="4">
    <source>
        <dbReference type="Google" id="ProtNLM"/>
    </source>
</evidence>
<sequence>MTAARFGQIRTRPRTALSAGLPLGLLASAAASNAACLGGKSSARLLAGQGEGGSAPLAAQGEIAADARAVHELSFRVRGQARSLTLLEFSGTDMSGQPGLQIIRNAAQWQQVRVPLASMPNMDLSRLRAIALSATDEPGPFSFEIEVFELR</sequence>
<feature type="signal peptide" evidence="1">
    <location>
        <begin position="1"/>
        <end position="34"/>
    </location>
</feature>
<dbReference type="RefSeq" id="WP_148648940.1">
    <property type="nucleotide sequence ID" value="NZ_CP011131.1"/>
</dbReference>
<evidence type="ECO:0000313" key="2">
    <source>
        <dbReference type="EMBL" id="UNP27990.1"/>
    </source>
</evidence>
<dbReference type="Proteomes" id="UP000829194">
    <property type="component" value="Chromosome"/>
</dbReference>
<reference evidence="2 3" key="1">
    <citation type="submission" date="2022-03" db="EMBL/GenBank/DDBJ databases">
        <title>Complete genome sequence of Lysobacter capsici VKM B-2533 and Lysobacter gummosus 10.1.1, promising sources of lytic agents.</title>
        <authorList>
            <person name="Tarlachkov S.V."/>
            <person name="Kudryakova I.V."/>
            <person name="Afoshin A.S."/>
            <person name="Leontyevskaya E.A."/>
            <person name="Leontyevskaya N.V."/>
        </authorList>
    </citation>
    <scope>NUCLEOTIDE SEQUENCE [LARGE SCALE GENOMIC DNA]</scope>
    <source>
        <strain evidence="2 3">10.1.1</strain>
    </source>
</reference>
<dbReference type="Gene3D" id="2.60.120.430">
    <property type="entry name" value="Galactose-binding lectin"/>
    <property type="match status" value="1"/>
</dbReference>
<organism evidence="2 3">
    <name type="scientific">Lysobacter gummosus</name>
    <dbReference type="NCBI Taxonomy" id="262324"/>
    <lineage>
        <taxon>Bacteria</taxon>
        <taxon>Pseudomonadati</taxon>
        <taxon>Pseudomonadota</taxon>
        <taxon>Gammaproteobacteria</taxon>
        <taxon>Lysobacterales</taxon>
        <taxon>Lysobacteraceae</taxon>
        <taxon>Lysobacter</taxon>
    </lineage>
</organism>
<gene>
    <name evidence="2" type="ORF">MOV92_15975</name>
</gene>
<name>A0ABY3X8R3_9GAMM</name>
<keyword evidence="1" id="KW-0732">Signal</keyword>